<protein>
    <recommendedName>
        <fullName evidence="1">VOC domain-containing protein</fullName>
    </recommendedName>
</protein>
<evidence type="ECO:0000313" key="2">
    <source>
        <dbReference type="EMBL" id="AOZ05395.1"/>
    </source>
</evidence>
<dbReference type="EMBL" id="CP017754">
    <property type="protein sequence ID" value="AOZ05395.1"/>
    <property type="molecule type" value="Genomic_DNA"/>
</dbReference>
<dbReference type="InterPro" id="IPR004360">
    <property type="entry name" value="Glyas_Fos-R_dOase_dom"/>
</dbReference>
<organism evidence="2 3">
    <name type="scientific">Cupriavidus malaysiensis</name>
    <dbReference type="NCBI Taxonomy" id="367825"/>
    <lineage>
        <taxon>Bacteria</taxon>
        <taxon>Pseudomonadati</taxon>
        <taxon>Pseudomonadota</taxon>
        <taxon>Betaproteobacteria</taxon>
        <taxon>Burkholderiales</taxon>
        <taxon>Burkholderiaceae</taxon>
        <taxon>Cupriavidus</taxon>
    </lineage>
</organism>
<sequence length="313" mass="34206">MTQQRRRDRLGIHSIGEFRMTVPSLDDANRFYSAFGLDVQPDGDTGLLIRTFGSPHVWGRLRQGARKKFEWLTLHAFEDDLEALRARTLEAGVALIDPPAGADASGFWIRNPDGLPLQIRAGVKTTLDAAAHANPPLPVDGTRCAPYRRNTPRVEPSRLSHIALATTSVPAQIDFCERVLGLRLSDRSGDGVAFIHAPHGGDHHLLAFAASPAPALHHLSWDVPTIEEVGLGYMQMAAAGYRNGWGVGRHVLGSNYFYYVQDPWGSFSEYSATMDYIPASVDWVAADHAPEDGMYLWGPDLPAIFAGSPEGDA</sequence>
<dbReference type="InterPro" id="IPR029068">
    <property type="entry name" value="Glyas_Bleomycin-R_OHBP_Dase"/>
</dbReference>
<dbReference type="RefSeq" id="WP_071068733.1">
    <property type="nucleotide sequence ID" value="NZ_CP017754.1"/>
</dbReference>
<dbReference type="Pfam" id="PF00903">
    <property type="entry name" value="Glyoxalase"/>
    <property type="match status" value="1"/>
</dbReference>
<dbReference type="SUPFAM" id="SSF54593">
    <property type="entry name" value="Glyoxalase/Bleomycin resistance protein/Dihydroxybiphenyl dioxygenase"/>
    <property type="match status" value="1"/>
</dbReference>
<name>A0ABN4TKB3_9BURK</name>
<gene>
    <name evidence="2" type="ORF">BKK80_05925</name>
</gene>
<proteinExistence type="predicted"/>
<feature type="domain" description="VOC" evidence="1">
    <location>
        <begin position="158"/>
        <end position="273"/>
    </location>
</feature>
<reference evidence="2 3" key="1">
    <citation type="submission" date="2016-10" db="EMBL/GenBank/DDBJ databases">
        <title>Complete genome sequences of three Cupriavidus strains isolated from various Malaysian environments.</title>
        <authorList>
            <person name="Abdullah A.A.-A."/>
            <person name="Shafie N.A.H."/>
            <person name="Lau N.S."/>
        </authorList>
    </citation>
    <scope>NUCLEOTIDE SEQUENCE [LARGE SCALE GENOMIC DNA]</scope>
    <source>
        <strain evidence="2 3">USMAA1020</strain>
    </source>
</reference>
<dbReference type="Proteomes" id="UP000177515">
    <property type="component" value="Chromosome 1"/>
</dbReference>
<dbReference type="Gene3D" id="3.10.180.10">
    <property type="entry name" value="2,3-Dihydroxybiphenyl 1,2-Dioxygenase, domain 1"/>
    <property type="match status" value="2"/>
</dbReference>
<dbReference type="InterPro" id="IPR037523">
    <property type="entry name" value="VOC_core"/>
</dbReference>
<evidence type="ECO:0000313" key="3">
    <source>
        <dbReference type="Proteomes" id="UP000177515"/>
    </source>
</evidence>
<accession>A0ABN4TKB3</accession>
<keyword evidence="3" id="KW-1185">Reference proteome</keyword>
<evidence type="ECO:0000259" key="1">
    <source>
        <dbReference type="PROSITE" id="PS51819"/>
    </source>
</evidence>
<dbReference type="PROSITE" id="PS51819">
    <property type="entry name" value="VOC"/>
    <property type="match status" value="1"/>
</dbReference>